<dbReference type="EMBL" id="UYRS01018721">
    <property type="protein sequence ID" value="VDK39515.1"/>
    <property type="molecule type" value="Genomic_DNA"/>
</dbReference>
<dbReference type="InterPro" id="IPR035892">
    <property type="entry name" value="C2_domain_sf"/>
</dbReference>
<gene>
    <name evidence="3" type="ORF">TASK_LOCUS8065</name>
</gene>
<dbReference type="AlphaFoldDB" id="A0A0R3WBN8"/>
<feature type="region of interest" description="Disordered" evidence="1">
    <location>
        <begin position="247"/>
        <end position="268"/>
    </location>
</feature>
<name>A0A0R3WBN8_TAEAS</name>
<dbReference type="PROSITE" id="PS50004">
    <property type="entry name" value="C2"/>
    <property type="match status" value="1"/>
</dbReference>
<dbReference type="SUPFAM" id="SSF49562">
    <property type="entry name" value="C2 domain (Calcium/lipid-binding domain, CaLB)"/>
    <property type="match status" value="1"/>
</dbReference>
<organism evidence="5">
    <name type="scientific">Taenia asiatica</name>
    <name type="common">Asian tapeworm</name>
    <dbReference type="NCBI Taxonomy" id="60517"/>
    <lineage>
        <taxon>Eukaryota</taxon>
        <taxon>Metazoa</taxon>
        <taxon>Spiralia</taxon>
        <taxon>Lophotrochozoa</taxon>
        <taxon>Platyhelminthes</taxon>
        <taxon>Cestoda</taxon>
        <taxon>Eucestoda</taxon>
        <taxon>Cyclophyllidea</taxon>
        <taxon>Taeniidae</taxon>
        <taxon>Taenia</taxon>
    </lineage>
</organism>
<feature type="compositionally biased region" description="Polar residues" evidence="1">
    <location>
        <begin position="521"/>
        <end position="538"/>
    </location>
</feature>
<dbReference type="Proteomes" id="UP000282613">
    <property type="component" value="Unassembled WGS sequence"/>
</dbReference>
<dbReference type="STRING" id="60517.A0A0R3WBN8"/>
<evidence type="ECO:0000256" key="1">
    <source>
        <dbReference type="SAM" id="MobiDB-lite"/>
    </source>
</evidence>
<feature type="region of interest" description="Disordered" evidence="1">
    <location>
        <begin position="283"/>
        <end position="362"/>
    </location>
</feature>
<feature type="compositionally biased region" description="Low complexity" evidence="1">
    <location>
        <begin position="784"/>
        <end position="794"/>
    </location>
</feature>
<dbReference type="Gene3D" id="2.60.40.150">
    <property type="entry name" value="C2 domain"/>
    <property type="match status" value="1"/>
</dbReference>
<feature type="region of interest" description="Disordered" evidence="1">
    <location>
        <begin position="215"/>
        <end position="234"/>
    </location>
</feature>
<feature type="compositionally biased region" description="Basic and acidic residues" evidence="1">
    <location>
        <begin position="906"/>
        <end position="916"/>
    </location>
</feature>
<dbReference type="Pfam" id="PF00168">
    <property type="entry name" value="C2"/>
    <property type="match status" value="1"/>
</dbReference>
<sequence length="1179" mass="129815">MLGALRNPPRVVTVRVNKASGLRNTYVEARKHRKDNCKWKVKIKGGKKAMESYTVNDPNGNPTWDFEATFEIVDVSQPVVIKVTDSDDHHVGQVVIPLVQIPPRPAGPSAKPATPANLRVSELEPTKKVSEVYGSLHYWIWAESYYDNFGPDKSSKSSLISSDRVHRSASRISSHLHRHRDKDDGASVAGSSLSMYSTASGKKKHWYQKNPIKHIQDKHSSGASHLGSKHSGELGYSMSQSMSSLFPAEHDGSILGGRSGNGSDISAGSNAVSADVDFKMPTAENPFPRVGSSHRMTQPPSLARKIANNPDTALKRPTIPSERPKRRSEHAAPLKRTENEPSPASSDEGDDIRTQPPSALEAPFSTHELPSLLSISPSTGLPNSETEVHVFGKNLSESTMRHAVLLVDDYTVANYKWSVSEGSWAEEPLATHRLTLKVPPKKDASGSDEVWIDVETMGHGRLRCPSPFVYKVAEKLPEENQPPSKLPETGFIRNSSIRLSDNRTRRSVRKSAEATPLKASSPPTTEKSGFVRNSSVRLSDTRTRRSMRAAKPLQTLPTFTEIPSGAGNRSSGLGSEDSFSETAVPGAAIYSVDEVHIDSLADAEAVIAKLRGEVSGLTTELSRKAVDVDRVSADLCRLRLRLLEDGMFKCADSNPPQQRAKEMLPTILEDRNDHNPRTVPEEKTSDASFDADDNHPLQLIHRVNNGKENLSDLESPPSDGVKDDNEITRARLPVPILRGRQESQSPSSTVTDMPFESDFHSESKVEEKKTKIFSSTPTEPKVSPPRSRSPSPVVTHPHYGNELNLSTLKEVEEPRTPSPLITQPHKSRSPSPIVIKPQNVNEHHASSLKESPGGDKSVVTSTHVTSKYHDDEGSSRSSSLAEINTKERPDPIGGVTTVSSQQYDEEGTKINTREVEEATSEGGDSTEYSLDSARGDSLLPTVDENSYLDSRVHPRFVLMRPLEGSTAGNYEVCLYGVHLDEAVMLHAQVFIDIYTISKENWRVVPGQWPSLAPDATHCLQIRVPSMPPGEAWIEVETLNDGRLQSPRPFVFTNSLSIKHSMRGMGGRVNGASPPTIHQPASSFADFEFSAKEEEEGNKQKVAKMNAASPFQIVLLFLLLENFASIESAKMEISKLYSEITRLKVELQVKSADEVRIARELCMLRTRLLEDGQLKYLERN</sequence>
<protein>
    <submittedName>
        <fullName evidence="5">C2 domain-containing protein</fullName>
    </submittedName>
</protein>
<feature type="region of interest" description="Disordered" evidence="1">
    <location>
        <begin position="668"/>
        <end position="694"/>
    </location>
</feature>
<evidence type="ECO:0000313" key="3">
    <source>
        <dbReference type="EMBL" id="VDK39515.1"/>
    </source>
</evidence>
<proteinExistence type="predicted"/>
<feature type="region of interest" description="Disordered" evidence="1">
    <location>
        <begin position="477"/>
        <end position="579"/>
    </location>
</feature>
<feature type="compositionally biased region" description="Basic and acidic residues" evidence="1">
    <location>
        <begin position="329"/>
        <end position="339"/>
    </location>
</feature>
<feature type="compositionally biased region" description="Basic and acidic residues" evidence="1">
    <location>
        <begin position="757"/>
        <end position="770"/>
    </location>
</feature>
<evidence type="ECO:0000313" key="5">
    <source>
        <dbReference type="WBParaSite" id="TASK_0000806401-mRNA-1"/>
    </source>
</evidence>
<evidence type="ECO:0000313" key="4">
    <source>
        <dbReference type="Proteomes" id="UP000282613"/>
    </source>
</evidence>
<feature type="domain" description="C2" evidence="2">
    <location>
        <begin position="1"/>
        <end position="116"/>
    </location>
</feature>
<dbReference type="InterPro" id="IPR000008">
    <property type="entry name" value="C2_dom"/>
</dbReference>
<feature type="region of interest" description="Disordered" evidence="1">
    <location>
        <begin position="866"/>
        <end position="937"/>
    </location>
</feature>
<dbReference type="WBParaSite" id="TASK_0000806401-mRNA-1">
    <property type="protein sequence ID" value="TASK_0000806401-mRNA-1"/>
    <property type="gene ID" value="TASK_0000806401"/>
</dbReference>
<dbReference type="SMART" id="SM00239">
    <property type="entry name" value="C2"/>
    <property type="match status" value="1"/>
</dbReference>
<keyword evidence="4" id="KW-1185">Reference proteome</keyword>
<feature type="region of interest" description="Disordered" evidence="1">
    <location>
        <begin position="170"/>
        <end position="191"/>
    </location>
</feature>
<feature type="region of interest" description="Disordered" evidence="1">
    <location>
        <begin position="707"/>
        <end position="834"/>
    </location>
</feature>
<feature type="compositionally biased region" description="Basic and acidic residues" evidence="1">
    <location>
        <begin position="668"/>
        <end position="685"/>
    </location>
</feature>
<reference evidence="3 4" key="2">
    <citation type="submission" date="2018-11" db="EMBL/GenBank/DDBJ databases">
        <authorList>
            <consortium name="Pathogen Informatics"/>
        </authorList>
    </citation>
    <scope>NUCLEOTIDE SEQUENCE [LARGE SCALE GENOMIC DNA]</scope>
</reference>
<dbReference type="OrthoDB" id="6239475at2759"/>
<accession>A0A0R3WBN8</accession>
<feature type="compositionally biased region" description="Basic and acidic residues" evidence="1">
    <location>
        <begin position="720"/>
        <end position="729"/>
    </location>
</feature>
<reference evidence="5" key="1">
    <citation type="submission" date="2016-04" db="UniProtKB">
        <authorList>
            <consortium name="WormBaseParasite"/>
        </authorList>
    </citation>
    <scope>IDENTIFICATION</scope>
</reference>
<evidence type="ECO:0000259" key="2">
    <source>
        <dbReference type="PROSITE" id="PS50004"/>
    </source>
</evidence>
<feature type="compositionally biased region" description="Polar residues" evidence="1">
    <location>
        <begin position="742"/>
        <end position="751"/>
    </location>
</feature>